<sequence length="601" mass="69220">MRKPIVMRILTRRMAHCSIGSPDHLWRSRLAGPNAPSHGSDLFRRLVIHDGRQRASLRLAEWGDHHQCSRHLFVIWFTPEKRGSGQMALFAHLDDNFFLPFSRANKHFHEACLIRIYERFYKETPRFPRNSEVIAEIYETLRENPDFLSTTAEDLADLPEMKTRGRRRASIGRNMGGARQEVVDAARNMAVRTYENLIAWGWLEEEKFGIVVTVDMSPGGLAVMETLHRIRDGFALAFSGTLVQLNLALDGIRSDPRRNAPSLSHVRRDLESFVRHLRAILADLKRIRSEMIEGEGQRARTAIFFERFVKRLLLKDFAAIHTTNHPYRYKTETLAKAARLASDRDVLRAMAETYAEHDDAEMLVRQGDDDPEREALIEAAEARVVADFEAVHGMLSHVDVMFERIRDFQEKLEGRLRNMLRYKSRGRRNFADRLEAALDRLVAVSGRRPEKLDQDRIVGYLDHYERPFAVHLQARPARERQPVGAAPVAVRLPDPVDLQLQRLKKAYLRRLHPSEGRIRAFLDERLEGRRMVHASELVLETIDDFLAFDALHLMLRRKALAPLIAEAFELRERPGGGRVDNPYMTCDDFVIARKGAEQDAA</sequence>
<evidence type="ECO:0000313" key="2">
    <source>
        <dbReference type="Proteomes" id="UP001604002"/>
    </source>
</evidence>
<reference evidence="1 2" key="1">
    <citation type="submission" date="2024-02" db="EMBL/GenBank/DDBJ databases">
        <title>Expansion and revision of Xanthobacter and proposal of Roseixanthobacter gen. nov.</title>
        <authorList>
            <person name="Soltysiak M.P.M."/>
            <person name="Jalihal A."/>
            <person name="Ory A."/>
            <person name="Chrisophersen C."/>
            <person name="Lee A.D."/>
            <person name="Boulton J."/>
            <person name="Springer M."/>
        </authorList>
    </citation>
    <scope>NUCLEOTIDE SEQUENCE [LARGE SCALE GENOMIC DNA]</scope>
    <source>
        <strain evidence="1 2">23A</strain>
    </source>
</reference>
<gene>
    <name evidence="1" type="ORF">V5F32_08925</name>
</gene>
<protein>
    <submittedName>
        <fullName evidence="1">Wadjet anti-phage system protein JetA family protein</fullName>
    </submittedName>
</protein>
<comment type="caution">
    <text evidence="1">The sequence shown here is derived from an EMBL/GenBank/DDBJ whole genome shotgun (WGS) entry which is preliminary data.</text>
</comment>
<dbReference type="Pfam" id="PF18982">
    <property type="entry name" value="JetA"/>
    <property type="match status" value="1"/>
</dbReference>
<name>A0ABW6ZU68_9HYPH</name>
<dbReference type="InterPro" id="IPR043773">
    <property type="entry name" value="JetA"/>
</dbReference>
<dbReference type="Proteomes" id="UP001604002">
    <property type="component" value="Unassembled WGS sequence"/>
</dbReference>
<keyword evidence="2" id="KW-1185">Reference proteome</keyword>
<proteinExistence type="predicted"/>
<evidence type="ECO:0000313" key="1">
    <source>
        <dbReference type="EMBL" id="MFG1372285.1"/>
    </source>
</evidence>
<dbReference type="EMBL" id="JBAFVH010000004">
    <property type="protein sequence ID" value="MFG1372285.1"/>
    <property type="molecule type" value="Genomic_DNA"/>
</dbReference>
<organism evidence="1 2">
    <name type="scientific">Xanthobacter oligotrophicus</name>
    <dbReference type="NCBI Taxonomy" id="2607286"/>
    <lineage>
        <taxon>Bacteria</taxon>
        <taxon>Pseudomonadati</taxon>
        <taxon>Pseudomonadota</taxon>
        <taxon>Alphaproteobacteria</taxon>
        <taxon>Hyphomicrobiales</taxon>
        <taxon>Xanthobacteraceae</taxon>
        <taxon>Xanthobacter</taxon>
    </lineage>
</organism>
<accession>A0ABW6ZU68</accession>
<dbReference type="RefSeq" id="WP_393992189.1">
    <property type="nucleotide sequence ID" value="NZ_JBAFVH010000004.1"/>
</dbReference>